<protein>
    <submittedName>
        <fullName evidence="3">Helix-turn-helix domain-containing protein</fullName>
    </submittedName>
</protein>
<name>A0ABS7JBH8_9SPHN</name>
<sequence>MKSATGSTPEGLPLAYNRAPCAALQPWVARIGVTSVVLPEGQTIECGTFGEQPILRMIYGSRWTAETADGSQVFEPGDRGIALYFGPCTRLMRLTAHGSFKVVSINFAPGGTIGLDLPPIQETLDRILPFDPFTRSPFPPEGFAPDNDARAWLDAAERELLDISSGDTRAPPDPLLAEFEQLCLTDPGAPLVDFAKSRGIARRTLERVIRKNWGVTPRFAMRRARALDMAAVLLNVIADEEEAEIRLRYFDQSHVTRELRKLLDTTPGRLQKGHHPLLLITMEIRQSRRLEVLARLASDDPRPWRDPHAEPHSLSRKES</sequence>
<evidence type="ECO:0000313" key="4">
    <source>
        <dbReference type="Proteomes" id="UP000755104"/>
    </source>
</evidence>
<feature type="domain" description="HTH araC/xylS-type" evidence="2">
    <location>
        <begin position="174"/>
        <end position="273"/>
    </location>
</feature>
<evidence type="ECO:0000313" key="3">
    <source>
        <dbReference type="EMBL" id="MBX7482367.1"/>
    </source>
</evidence>
<accession>A0ABS7JBH8</accession>
<reference evidence="3 4" key="1">
    <citation type="submission" date="2021-08" db="EMBL/GenBank/DDBJ databases">
        <title>Comparative Genomics Analysis of the Genus Qipengyuania Reveals Extensive Genetic Diversity and Metabolic Versatility, Including the Description of Fifteen Novel Species.</title>
        <authorList>
            <person name="Liu Y."/>
        </authorList>
    </citation>
    <scope>NUCLEOTIDE SEQUENCE [LARGE SCALE GENOMIC DNA]</scope>
    <source>
        <strain evidence="3 4">6D47A</strain>
    </source>
</reference>
<organism evidence="3 4">
    <name type="scientific">Qipengyuania qiaonensis</name>
    <dbReference type="NCBI Taxonomy" id="2867240"/>
    <lineage>
        <taxon>Bacteria</taxon>
        <taxon>Pseudomonadati</taxon>
        <taxon>Pseudomonadota</taxon>
        <taxon>Alphaproteobacteria</taxon>
        <taxon>Sphingomonadales</taxon>
        <taxon>Erythrobacteraceae</taxon>
        <taxon>Qipengyuania</taxon>
    </lineage>
</organism>
<dbReference type="Gene3D" id="1.10.10.60">
    <property type="entry name" value="Homeodomain-like"/>
    <property type="match status" value="1"/>
</dbReference>
<feature type="region of interest" description="Disordered" evidence="1">
    <location>
        <begin position="299"/>
        <end position="319"/>
    </location>
</feature>
<evidence type="ECO:0000256" key="1">
    <source>
        <dbReference type="SAM" id="MobiDB-lite"/>
    </source>
</evidence>
<proteinExistence type="predicted"/>
<dbReference type="EMBL" id="JAIGNO010000003">
    <property type="protein sequence ID" value="MBX7482367.1"/>
    <property type="molecule type" value="Genomic_DNA"/>
</dbReference>
<dbReference type="Proteomes" id="UP000755104">
    <property type="component" value="Unassembled WGS sequence"/>
</dbReference>
<dbReference type="InterPro" id="IPR018060">
    <property type="entry name" value="HTH_AraC"/>
</dbReference>
<comment type="caution">
    <text evidence="3">The sequence shown here is derived from an EMBL/GenBank/DDBJ whole genome shotgun (WGS) entry which is preliminary data.</text>
</comment>
<keyword evidence="4" id="KW-1185">Reference proteome</keyword>
<evidence type="ECO:0000259" key="2">
    <source>
        <dbReference type="PROSITE" id="PS01124"/>
    </source>
</evidence>
<dbReference type="RefSeq" id="WP_221557519.1">
    <property type="nucleotide sequence ID" value="NZ_JAIGNO010000003.1"/>
</dbReference>
<dbReference type="PROSITE" id="PS01124">
    <property type="entry name" value="HTH_ARAC_FAMILY_2"/>
    <property type="match status" value="1"/>
</dbReference>
<gene>
    <name evidence="3" type="ORF">K3174_07475</name>
</gene>